<dbReference type="STRING" id="278856.A0A212FG69"/>
<evidence type="ECO:0000313" key="2">
    <source>
        <dbReference type="Proteomes" id="UP000007151"/>
    </source>
</evidence>
<name>A0A212FG69_DANPL</name>
<dbReference type="Proteomes" id="UP000007151">
    <property type="component" value="Unassembled WGS sequence"/>
</dbReference>
<organism evidence="1 2">
    <name type="scientific">Danaus plexippus plexippus</name>
    <dbReference type="NCBI Taxonomy" id="278856"/>
    <lineage>
        <taxon>Eukaryota</taxon>
        <taxon>Metazoa</taxon>
        <taxon>Ecdysozoa</taxon>
        <taxon>Arthropoda</taxon>
        <taxon>Hexapoda</taxon>
        <taxon>Insecta</taxon>
        <taxon>Pterygota</taxon>
        <taxon>Neoptera</taxon>
        <taxon>Endopterygota</taxon>
        <taxon>Lepidoptera</taxon>
        <taxon>Glossata</taxon>
        <taxon>Ditrysia</taxon>
        <taxon>Papilionoidea</taxon>
        <taxon>Nymphalidae</taxon>
        <taxon>Danainae</taxon>
        <taxon>Danaini</taxon>
        <taxon>Danaina</taxon>
        <taxon>Danaus</taxon>
        <taxon>Danaus</taxon>
    </lineage>
</organism>
<feature type="non-terminal residue" evidence="1">
    <location>
        <position position="1"/>
    </location>
</feature>
<dbReference type="KEGG" id="dpl:KGM_202493B"/>
<dbReference type="EMBL" id="AGBW02008715">
    <property type="protein sequence ID" value="OWR52713.1"/>
    <property type="molecule type" value="Genomic_DNA"/>
</dbReference>
<dbReference type="InterPro" id="IPR011992">
    <property type="entry name" value="EF-hand-dom_pair"/>
</dbReference>
<keyword evidence="2" id="KW-1185">Reference proteome</keyword>
<dbReference type="Gene3D" id="1.10.238.10">
    <property type="entry name" value="EF-hand"/>
    <property type="match status" value="1"/>
</dbReference>
<evidence type="ECO:0000313" key="1">
    <source>
        <dbReference type="EMBL" id="OWR52713.1"/>
    </source>
</evidence>
<accession>A0A212FG69</accession>
<reference evidence="1 2" key="1">
    <citation type="journal article" date="2011" name="Cell">
        <title>The monarch butterfly genome yields insights into long-distance migration.</title>
        <authorList>
            <person name="Zhan S."/>
            <person name="Merlin C."/>
            <person name="Boore J.L."/>
            <person name="Reppert S.M."/>
        </authorList>
    </citation>
    <scope>NUCLEOTIDE SEQUENCE [LARGE SCALE GENOMIC DNA]</scope>
    <source>
        <strain evidence="1">F-2</strain>
    </source>
</reference>
<comment type="caution">
    <text evidence="1">The sequence shown here is derived from an EMBL/GenBank/DDBJ whole genome shotgun (WGS) entry which is preliminary data.</text>
</comment>
<gene>
    <name evidence="1" type="ORF">KGM_202493B</name>
</gene>
<protein>
    <submittedName>
        <fullName evidence="1">Calpain-A isoform 4</fullName>
    </submittedName>
</protein>
<proteinExistence type="predicted"/>
<sequence length="51" mass="5815">YGSSDGYIQFDDFIMCSVRLKTMIDAFQGRSSGGDYATFSLDEWLNRTVYS</sequence>
<dbReference type="InParanoid" id="A0A212FG69"/>
<dbReference type="AlphaFoldDB" id="A0A212FG69"/>
<dbReference type="SUPFAM" id="SSF47473">
    <property type="entry name" value="EF-hand"/>
    <property type="match status" value="1"/>
</dbReference>